<evidence type="ECO:0000256" key="1">
    <source>
        <dbReference type="ARBA" id="ARBA00006056"/>
    </source>
</evidence>
<dbReference type="AlphaFoldDB" id="A0A2G6KFX2"/>
<accession>A0A2G6KFX2</accession>
<comment type="caution">
    <text evidence="3">The sequence shown here is derived from an EMBL/GenBank/DDBJ whole genome shotgun (WGS) entry which is preliminary data.</text>
</comment>
<dbReference type="GO" id="GO:0016491">
    <property type="term" value="F:oxidoreductase activity"/>
    <property type="evidence" value="ECO:0007669"/>
    <property type="project" value="UniProtKB-KW"/>
</dbReference>
<organism evidence="3 4">
    <name type="scientific">candidate division KSB3 bacterium</name>
    <dbReference type="NCBI Taxonomy" id="2044937"/>
    <lineage>
        <taxon>Bacteria</taxon>
        <taxon>candidate division KSB3</taxon>
    </lineage>
</organism>
<dbReference type="PANTHER" id="PTHR11091">
    <property type="entry name" value="OXIDOREDUCTASE-RELATED"/>
    <property type="match status" value="1"/>
</dbReference>
<name>A0A2G6KFX2_9BACT</name>
<dbReference type="Proteomes" id="UP000230821">
    <property type="component" value="Unassembled WGS sequence"/>
</dbReference>
<dbReference type="PANTHER" id="PTHR11091:SF0">
    <property type="entry name" value="MALATE DEHYDROGENASE"/>
    <property type="match status" value="1"/>
</dbReference>
<dbReference type="Gene3D" id="1.10.1530.10">
    <property type="match status" value="1"/>
</dbReference>
<reference evidence="3 4" key="1">
    <citation type="submission" date="2017-10" db="EMBL/GenBank/DDBJ databases">
        <title>Novel microbial diversity and functional potential in the marine mammal oral microbiome.</title>
        <authorList>
            <person name="Dudek N.K."/>
            <person name="Sun C.L."/>
            <person name="Burstein D."/>
            <person name="Kantor R.S."/>
            <person name="Aliaga Goltsman D.S."/>
            <person name="Bik E.M."/>
            <person name="Thomas B.C."/>
            <person name="Banfield J.F."/>
            <person name="Relman D.A."/>
        </authorList>
    </citation>
    <scope>NUCLEOTIDE SEQUENCE [LARGE SCALE GENOMIC DNA]</scope>
    <source>
        <strain evidence="3">DOLJORAL78_47_16</strain>
    </source>
</reference>
<dbReference type="InterPro" id="IPR043143">
    <property type="entry name" value="Mal/L-sulf/L-lact_DH-like_NADP"/>
</dbReference>
<evidence type="ECO:0000256" key="2">
    <source>
        <dbReference type="ARBA" id="ARBA00023002"/>
    </source>
</evidence>
<gene>
    <name evidence="3" type="ORF">CSA56_07390</name>
</gene>
<dbReference type="InterPro" id="IPR043144">
    <property type="entry name" value="Mal/L-sulf/L-lact_DH-like_ah"/>
</dbReference>
<dbReference type="SUPFAM" id="SSF89733">
    <property type="entry name" value="L-sulfolactate dehydrogenase-like"/>
    <property type="match status" value="1"/>
</dbReference>
<dbReference type="Gene3D" id="3.30.1370.60">
    <property type="entry name" value="Hypothetical oxidoreductase yiak, domain 2"/>
    <property type="match status" value="1"/>
</dbReference>
<proteinExistence type="inferred from homology"/>
<dbReference type="Pfam" id="PF02615">
    <property type="entry name" value="Ldh_2"/>
    <property type="match status" value="1"/>
</dbReference>
<evidence type="ECO:0000313" key="3">
    <source>
        <dbReference type="EMBL" id="PIE34568.1"/>
    </source>
</evidence>
<dbReference type="InterPro" id="IPR003767">
    <property type="entry name" value="Malate/L-lactate_DH-like"/>
</dbReference>
<keyword evidence="2" id="KW-0560">Oxidoreductase</keyword>
<evidence type="ECO:0000313" key="4">
    <source>
        <dbReference type="Proteomes" id="UP000230821"/>
    </source>
</evidence>
<sequence length="373" mass="40434">MNNSKGVVMQKEQVRVERTSLENFCQHVFENLKLSESDAKTASLVLVAADALGIPSHGVGRLWRYVNGLKTGLMLPDVAPEILVDTPSSLVVNARGAMGAPASVDTMKQVIEKAKTNGSAFGCVRDSNHFGIAGYYARMALQEDMIGIAMTNTAALGVPTFGRQVMFGTNPLAFAVPANEQPPFVLDMSTTVVTRGKVEVYERLEKELPDGWAVDKTGKSAKDARPLLEDMQNRVGGGILPLGGSGKDFGGHKGFGLAALVDILCAVLCGASFGQGVFDTAESSARVSHFFGAIKISCFRDPKEFRQDMDRMLQEYRDCPVAEGEERVYFAGLPEYEKEQESNQIGVPVLRKTYDNICGIGEEFGIEKPTIKH</sequence>
<comment type="similarity">
    <text evidence="1">Belongs to the LDH2/MDH2 oxidoreductase family.</text>
</comment>
<dbReference type="InterPro" id="IPR036111">
    <property type="entry name" value="Mal/L-sulfo/L-lacto_DH-like_sf"/>
</dbReference>
<protein>
    <submittedName>
        <fullName evidence="3">Malate dehydrogenase</fullName>
    </submittedName>
</protein>
<dbReference type="EMBL" id="PDSK01000083">
    <property type="protein sequence ID" value="PIE34568.1"/>
    <property type="molecule type" value="Genomic_DNA"/>
</dbReference>